<sequence>MMIKPEWIFETSWEVCNKVGGIYTVLSSRAKVLSATMGKHLVFIGPDVWKDKENPDFTEDKRLYPAWRKTAADAGLSVRVGRWNIPGEPVAVLIDFTPFFERKNEIYGLSWQYFNVDSLHAYGDYDEASMFSYAAGHFVSLLLRARLLSEYGVIYQAHEWMSGLGMLHLKREFPAVATIFTTHATSIGRSIAGNNKLLYKYFSGYNGDQMARELHMEAKHSIEKQSAWGADCFTTVSSFTDAECCQLLDKSADVVLPNGFDKAFVPNARRFATLRKKARRRLFDVVRALTGRTLTDDTVVVSTSGRNDYRCKGFDVYIDALAALNRRLKAATDYNGPRILGLIEVPCWMRGPRADVLARLTGECEAKNALPMPQISHDLYNMSEDRILQTIQASGLSNGPDDMVDVLLIPCYLDGRDGIFDISYYDMLPANDACIYPSYYEPWGYTPLEAAAFGLPCITTDLSGFGQWATSTLQQATTLADGVMVLHRDDDNYGDLVEAISGTILRLATTSAEERKEAARKAKKLAAKADWVHFIKYYDEAYQFALQKTAKASRQS</sequence>
<dbReference type="EMBL" id="JABZGR010000002">
    <property type="protein sequence ID" value="MBF0969627.1"/>
    <property type="molecule type" value="Genomic_DNA"/>
</dbReference>
<reference evidence="3" key="1">
    <citation type="submission" date="2020-04" db="EMBL/GenBank/DDBJ databases">
        <title>Deep metagenomics examines the oral microbiome during advanced dental caries in children, revealing novel taxa and co-occurrences with host molecules.</title>
        <authorList>
            <person name="Baker J.L."/>
            <person name="Morton J.T."/>
            <person name="Dinis M."/>
            <person name="Alvarez R."/>
            <person name="Tran N.C."/>
            <person name="Knight R."/>
            <person name="Edlund A."/>
        </authorList>
    </citation>
    <scope>NUCLEOTIDE SEQUENCE</scope>
    <source>
        <strain evidence="3">JCVI_34_bin.1</strain>
    </source>
</reference>
<organism evidence="3 4">
    <name type="scientific">Alloprevotella tannerae</name>
    <dbReference type="NCBI Taxonomy" id="76122"/>
    <lineage>
        <taxon>Bacteria</taxon>
        <taxon>Pseudomonadati</taxon>
        <taxon>Bacteroidota</taxon>
        <taxon>Bacteroidia</taxon>
        <taxon>Bacteroidales</taxon>
        <taxon>Prevotellaceae</taxon>
        <taxon>Alloprevotella</taxon>
    </lineage>
</organism>
<accession>A0A929WYI6</accession>
<evidence type="ECO:0000256" key="1">
    <source>
        <dbReference type="ARBA" id="ARBA00022676"/>
    </source>
</evidence>
<dbReference type="GO" id="GO:0005978">
    <property type="term" value="P:glycogen biosynthetic process"/>
    <property type="evidence" value="ECO:0007669"/>
    <property type="project" value="InterPro"/>
</dbReference>
<comment type="caution">
    <text evidence="3">The sequence shown here is derived from an EMBL/GenBank/DDBJ whole genome shotgun (WGS) entry which is preliminary data.</text>
</comment>
<protein>
    <submittedName>
        <fullName evidence="3">Glycosyltransferase</fullName>
    </submittedName>
</protein>
<dbReference type="Pfam" id="PF05693">
    <property type="entry name" value="Glycogen_syn"/>
    <property type="match status" value="2"/>
</dbReference>
<dbReference type="Gene3D" id="3.40.50.2000">
    <property type="entry name" value="Glycogen Phosphorylase B"/>
    <property type="match status" value="2"/>
</dbReference>
<dbReference type="PANTHER" id="PTHR10176:SF3">
    <property type="entry name" value="GLYCOGEN [STARCH] SYNTHASE"/>
    <property type="match status" value="1"/>
</dbReference>
<evidence type="ECO:0000313" key="3">
    <source>
        <dbReference type="EMBL" id="MBF0969627.1"/>
    </source>
</evidence>
<name>A0A929WYI6_9BACT</name>
<dbReference type="AlphaFoldDB" id="A0A929WYI6"/>
<dbReference type="Proteomes" id="UP000704068">
    <property type="component" value="Unassembled WGS sequence"/>
</dbReference>
<gene>
    <name evidence="3" type="ORF">HXK21_01090</name>
</gene>
<dbReference type="GO" id="GO:0004373">
    <property type="term" value="F:alpha-1,4-glucan glucosyltransferase (UDP-glucose donor) activity"/>
    <property type="evidence" value="ECO:0007669"/>
    <property type="project" value="InterPro"/>
</dbReference>
<dbReference type="GO" id="GO:0005737">
    <property type="term" value="C:cytoplasm"/>
    <property type="evidence" value="ECO:0007669"/>
    <property type="project" value="TreeGrafter"/>
</dbReference>
<evidence type="ECO:0000256" key="2">
    <source>
        <dbReference type="ARBA" id="ARBA00022679"/>
    </source>
</evidence>
<evidence type="ECO:0000313" key="4">
    <source>
        <dbReference type="Proteomes" id="UP000704068"/>
    </source>
</evidence>
<dbReference type="SUPFAM" id="SSF53756">
    <property type="entry name" value="UDP-Glycosyltransferase/glycogen phosphorylase"/>
    <property type="match status" value="2"/>
</dbReference>
<keyword evidence="2" id="KW-0808">Transferase</keyword>
<dbReference type="InterPro" id="IPR008631">
    <property type="entry name" value="Glycogen_synth"/>
</dbReference>
<keyword evidence="1" id="KW-0328">Glycosyltransferase</keyword>
<dbReference type="PANTHER" id="PTHR10176">
    <property type="entry name" value="GLYCOGEN SYNTHASE"/>
    <property type="match status" value="1"/>
</dbReference>
<proteinExistence type="predicted"/>
<dbReference type="RefSeq" id="WP_303762677.1">
    <property type="nucleotide sequence ID" value="NZ_JABZGR010000002.1"/>
</dbReference>